<organism evidence="2 3">
    <name type="scientific">Triplophysa rosa</name>
    <name type="common">Cave loach</name>
    <dbReference type="NCBI Taxonomy" id="992332"/>
    <lineage>
        <taxon>Eukaryota</taxon>
        <taxon>Metazoa</taxon>
        <taxon>Chordata</taxon>
        <taxon>Craniata</taxon>
        <taxon>Vertebrata</taxon>
        <taxon>Euteleostomi</taxon>
        <taxon>Actinopterygii</taxon>
        <taxon>Neopterygii</taxon>
        <taxon>Teleostei</taxon>
        <taxon>Ostariophysi</taxon>
        <taxon>Cypriniformes</taxon>
        <taxon>Nemacheilidae</taxon>
        <taxon>Triplophysa</taxon>
    </lineage>
</organism>
<feature type="region of interest" description="Disordered" evidence="1">
    <location>
        <begin position="1"/>
        <end position="43"/>
    </location>
</feature>
<name>A0A9W7TER1_TRIRA</name>
<keyword evidence="3" id="KW-1185">Reference proteome</keyword>
<comment type="caution">
    <text evidence="2">The sequence shown here is derived from an EMBL/GenBank/DDBJ whole genome shotgun (WGS) entry which is preliminary data.</text>
</comment>
<reference evidence="2" key="1">
    <citation type="submission" date="2021-02" db="EMBL/GenBank/DDBJ databases">
        <title>Comparative genomics reveals that relaxation of natural selection precedes convergent phenotypic evolution of cavefish.</title>
        <authorList>
            <person name="Peng Z."/>
        </authorList>
    </citation>
    <scope>NUCLEOTIDE SEQUENCE</scope>
    <source>
        <tissue evidence="2">Muscle</tissue>
    </source>
</reference>
<gene>
    <name evidence="2" type="ORF">IRJ41_008810</name>
</gene>
<dbReference type="AlphaFoldDB" id="A0A9W7TER1"/>
<proteinExistence type="predicted"/>
<dbReference type="Proteomes" id="UP001059041">
    <property type="component" value="Linkage Group LG20"/>
</dbReference>
<evidence type="ECO:0000313" key="3">
    <source>
        <dbReference type="Proteomes" id="UP001059041"/>
    </source>
</evidence>
<accession>A0A9W7TER1</accession>
<dbReference type="EMBL" id="JAFHDT010000020">
    <property type="protein sequence ID" value="KAI7795098.1"/>
    <property type="molecule type" value="Genomic_DNA"/>
</dbReference>
<evidence type="ECO:0000256" key="1">
    <source>
        <dbReference type="SAM" id="MobiDB-lite"/>
    </source>
</evidence>
<evidence type="ECO:0000313" key="2">
    <source>
        <dbReference type="EMBL" id="KAI7795098.1"/>
    </source>
</evidence>
<protein>
    <submittedName>
        <fullName evidence="2">Uncharacterized protein</fullName>
    </submittedName>
</protein>
<sequence>MKESEGHGLNVLLESPNKHTPSLQPPAVSPTRSCGSRTPKPSEHHLMTAHASLKCASAFVKTLNGLEAVLLTGHSGRPFGVADCRCEELEIRNTCDIRRH</sequence>